<evidence type="ECO:0000256" key="7">
    <source>
        <dbReference type="SAM" id="MobiDB-lite"/>
    </source>
</evidence>
<feature type="region of interest" description="Disordered" evidence="7">
    <location>
        <begin position="165"/>
        <end position="186"/>
    </location>
</feature>
<dbReference type="FunFam" id="3.30.160.60:FF:000303">
    <property type="entry name" value="Zinc finger protein 41"/>
    <property type="match status" value="1"/>
</dbReference>
<keyword evidence="3 6" id="KW-0863">Zinc-finger</keyword>
<keyword evidence="2" id="KW-0677">Repeat</keyword>
<dbReference type="Pfam" id="PF13912">
    <property type="entry name" value="zf-C2H2_6"/>
    <property type="match status" value="1"/>
</dbReference>
<dbReference type="InterPro" id="IPR013087">
    <property type="entry name" value="Znf_C2H2_type"/>
</dbReference>
<dbReference type="Gene3D" id="3.30.160.60">
    <property type="entry name" value="Classic Zinc Finger"/>
    <property type="match status" value="1"/>
</dbReference>
<evidence type="ECO:0000256" key="1">
    <source>
        <dbReference type="ARBA" id="ARBA00022723"/>
    </source>
</evidence>
<feature type="domain" description="C2H2-type" evidence="8">
    <location>
        <begin position="235"/>
        <end position="262"/>
    </location>
</feature>
<dbReference type="InterPro" id="IPR050527">
    <property type="entry name" value="Snail/Krueppel_Znf"/>
</dbReference>
<organism evidence="9 10">
    <name type="scientific">Panagrellus redivivus</name>
    <name type="common">Microworm</name>
    <dbReference type="NCBI Taxonomy" id="6233"/>
    <lineage>
        <taxon>Eukaryota</taxon>
        <taxon>Metazoa</taxon>
        <taxon>Ecdysozoa</taxon>
        <taxon>Nematoda</taxon>
        <taxon>Chromadorea</taxon>
        <taxon>Rhabditida</taxon>
        <taxon>Tylenchina</taxon>
        <taxon>Panagrolaimomorpha</taxon>
        <taxon>Panagrolaimoidea</taxon>
        <taxon>Panagrolaimidae</taxon>
        <taxon>Panagrellus</taxon>
    </lineage>
</organism>
<feature type="domain" description="C2H2-type" evidence="8">
    <location>
        <begin position="194"/>
        <end position="222"/>
    </location>
</feature>
<dbReference type="Pfam" id="PF13894">
    <property type="entry name" value="zf-C2H2_4"/>
    <property type="match status" value="2"/>
</dbReference>
<protein>
    <submittedName>
        <fullName evidence="10">C2H2-type domain-containing protein</fullName>
    </submittedName>
</protein>
<dbReference type="AlphaFoldDB" id="A0A7E4ZYW0"/>
<evidence type="ECO:0000313" key="9">
    <source>
        <dbReference type="Proteomes" id="UP000492821"/>
    </source>
</evidence>
<dbReference type="SUPFAM" id="SSF57667">
    <property type="entry name" value="beta-beta-alpha zinc fingers"/>
    <property type="match status" value="1"/>
</dbReference>
<evidence type="ECO:0000256" key="6">
    <source>
        <dbReference type="PROSITE-ProRule" id="PRU00042"/>
    </source>
</evidence>
<keyword evidence="1" id="KW-0479">Metal-binding</keyword>
<dbReference type="GO" id="GO:0008270">
    <property type="term" value="F:zinc ion binding"/>
    <property type="evidence" value="ECO:0007669"/>
    <property type="project" value="UniProtKB-KW"/>
</dbReference>
<dbReference type="PANTHER" id="PTHR24388">
    <property type="entry name" value="ZINC FINGER PROTEIN"/>
    <property type="match status" value="1"/>
</dbReference>
<dbReference type="PROSITE" id="PS00028">
    <property type="entry name" value="ZINC_FINGER_C2H2_1"/>
    <property type="match status" value="3"/>
</dbReference>
<sequence length="339" mass="37465">MTRIDFPFFASSFPTASLSVLVLHKRRRFVTSAFARLARWFLPLSFAKAIPNISAIASSSMVAALLTKMASNGLPKFSEALALDLADIHKAVADSSVDRFAHVLELAKAKLATKNEDLAEVDAIFNKLKAKRDCELLVESNSIGASSSSTSSRRRKLAYRGRISPYSTSSSTPTIRSPPMSSVPSDSSISRVVKTCPVCDQTFANRQSMLRHVSRKHPDHDASATKYNAQNDLPFQCDVCYKSFEQKSSLQFHMKRHTGKSFECPQCQRQYAHGSELRKHLVRSHKVPAAEISKDLKEYKIGEVSTPPEAASTVDSDNDDDLDDLLTMEMAKLDKAASD</sequence>
<reference evidence="9" key="1">
    <citation type="journal article" date="2013" name="Genetics">
        <title>The draft genome and transcriptome of Panagrellus redivivus are shaped by the harsh demands of a free-living lifestyle.</title>
        <authorList>
            <person name="Srinivasan J."/>
            <person name="Dillman A.R."/>
            <person name="Macchietto M.G."/>
            <person name="Heikkinen L."/>
            <person name="Lakso M."/>
            <person name="Fracchia K.M."/>
            <person name="Antoshechkin I."/>
            <person name="Mortazavi A."/>
            <person name="Wong G."/>
            <person name="Sternberg P.W."/>
        </authorList>
    </citation>
    <scope>NUCLEOTIDE SEQUENCE [LARGE SCALE GENOMIC DNA]</scope>
    <source>
        <strain evidence="9">MT8872</strain>
    </source>
</reference>
<dbReference type="InterPro" id="IPR036236">
    <property type="entry name" value="Znf_C2H2_sf"/>
</dbReference>
<dbReference type="WBParaSite" id="Pan_g4285.t2">
    <property type="protein sequence ID" value="Pan_g4285.t2"/>
    <property type="gene ID" value="Pan_g4285"/>
</dbReference>
<feature type="domain" description="C2H2-type" evidence="8">
    <location>
        <begin position="262"/>
        <end position="285"/>
    </location>
</feature>
<dbReference type="GO" id="GO:0000981">
    <property type="term" value="F:DNA-binding transcription factor activity, RNA polymerase II-specific"/>
    <property type="evidence" value="ECO:0007669"/>
    <property type="project" value="TreeGrafter"/>
</dbReference>
<dbReference type="SMART" id="SM00355">
    <property type="entry name" value="ZnF_C2H2"/>
    <property type="match status" value="3"/>
</dbReference>
<evidence type="ECO:0000256" key="2">
    <source>
        <dbReference type="ARBA" id="ARBA00022737"/>
    </source>
</evidence>
<dbReference type="PROSITE" id="PS50157">
    <property type="entry name" value="ZINC_FINGER_C2H2_2"/>
    <property type="match status" value="3"/>
</dbReference>
<keyword evidence="5" id="KW-0539">Nucleus</keyword>
<evidence type="ECO:0000256" key="4">
    <source>
        <dbReference type="ARBA" id="ARBA00022833"/>
    </source>
</evidence>
<dbReference type="GO" id="GO:0000978">
    <property type="term" value="F:RNA polymerase II cis-regulatory region sequence-specific DNA binding"/>
    <property type="evidence" value="ECO:0007669"/>
    <property type="project" value="TreeGrafter"/>
</dbReference>
<dbReference type="Proteomes" id="UP000492821">
    <property type="component" value="Unassembled WGS sequence"/>
</dbReference>
<proteinExistence type="predicted"/>
<reference evidence="10" key="2">
    <citation type="submission" date="2020-10" db="UniProtKB">
        <authorList>
            <consortium name="WormBaseParasite"/>
        </authorList>
    </citation>
    <scope>IDENTIFICATION</scope>
</reference>
<keyword evidence="4" id="KW-0862">Zinc</keyword>
<evidence type="ECO:0000256" key="5">
    <source>
        <dbReference type="ARBA" id="ARBA00023242"/>
    </source>
</evidence>
<accession>A0A7E4ZYW0</accession>
<evidence type="ECO:0000313" key="10">
    <source>
        <dbReference type="WBParaSite" id="Pan_g4285.t2"/>
    </source>
</evidence>
<evidence type="ECO:0000259" key="8">
    <source>
        <dbReference type="PROSITE" id="PS50157"/>
    </source>
</evidence>
<keyword evidence="9" id="KW-1185">Reference proteome</keyword>
<feature type="region of interest" description="Disordered" evidence="7">
    <location>
        <begin position="303"/>
        <end position="322"/>
    </location>
</feature>
<evidence type="ECO:0000256" key="3">
    <source>
        <dbReference type="ARBA" id="ARBA00022771"/>
    </source>
</evidence>
<name>A0A7E4ZYW0_PANRE</name>
<dbReference type="PANTHER" id="PTHR24388:SF104">
    <property type="entry name" value="AT-RICH BINDING PROTEIN-RELATED"/>
    <property type="match status" value="1"/>
</dbReference>